<dbReference type="AlphaFoldDB" id="A0AA45WQW4"/>
<evidence type="ECO:0000313" key="1">
    <source>
        <dbReference type="EMBL" id="SMP27318.1"/>
    </source>
</evidence>
<dbReference type="RefSeq" id="WP_102993571.1">
    <property type="nucleotide sequence ID" value="NZ_FXTU01000005.1"/>
</dbReference>
<proteinExistence type="predicted"/>
<sequence length="200" mass="22469">MSVITDAVYNKLKGDTKLVGTYTNGVPNKNGLLSWIGAGGTYWDPSEGKWVSNLSPAIYTYELDFSEITSSHPEYRDLRGFIVTTGHVTDTSDSAASSKTKKARTITKDIRCFYRQDLDNATPDGTFKEVEAIAERVYELFHRQPLVIPDPDDPLNYTKWQSVMVTCNGPIYIPGEQAKLLTQKIDVMVVTLQFTIQEFK</sequence>
<keyword evidence="2" id="KW-1185">Reference proteome</keyword>
<reference evidence="1" key="1">
    <citation type="submission" date="2017-05" db="EMBL/GenBank/DDBJ databases">
        <authorList>
            <person name="Varghese N."/>
            <person name="Submissions S."/>
        </authorList>
    </citation>
    <scope>NUCLEOTIDE SEQUENCE</scope>
    <source>
        <strain evidence="1">DSM 45262</strain>
    </source>
</reference>
<name>A0AA45WQW4_9BACL</name>
<accession>A0AA45WQW4</accession>
<comment type="caution">
    <text evidence="1">The sequence shown here is derived from an EMBL/GenBank/DDBJ whole genome shotgun (WGS) entry which is preliminary data.</text>
</comment>
<organism evidence="1 2">
    <name type="scientific">Laceyella tengchongensis</name>
    <dbReference type="NCBI Taxonomy" id="574699"/>
    <lineage>
        <taxon>Bacteria</taxon>
        <taxon>Bacillati</taxon>
        <taxon>Bacillota</taxon>
        <taxon>Bacilli</taxon>
        <taxon>Bacillales</taxon>
        <taxon>Thermoactinomycetaceae</taxon>
        <taxon>Laceyella</taxon>
    </lineage>
</organism>
<gene>
    <name evidence="1" type="ORF">SAMN06265361_105254</name>
</gene>
<protein>
    <submittedName>
        <fullName evidence="1">Uncharacterized protein</fullName>
    </submittedName>
</protein>
<evidence type="ECO:0000313" key="2">
    <source>
        <dbReference type="Proteomes" id="UP001157946"/>
    </source>
</evidence>
<dbReference type="EMBL" id="FXTU01000005">
    <property type="protein sequence ID" value="SMP27318.1"/>
    <property type="molecule type" value="Genomic_DNA"/>
</dbReference>
<dbReference type="Proteomes" id="UP001157946">
    <property type="component" value="Unassembled WGS sequence"/>
</dbReference>